<evidence type="ECO:0000313" key="2">
    <source>
        <dbReference type="EMBL" id="CAE0133520.1"/>
    </source>
</evidence>
<name>A0A7S3BGW6_9EUKA</name>
<gene>
    <name evidence="2" type="ORF">HERI1096_LOCUS29729</name>
</gene>
<dbReference type="EMBL" id="HBHX01053958">
    <property type="protein sequence ID" value="CAE0133520.1"/>
    <property type="molecule type" value="Transcribed_RNA"/>
</dbReference>
<proteinExistence type="predicted"/>
<reference evidence="2" key="1">
    <citation type="submission" date="2021-01" db="EMBL/GenBank/DDBJ databases">
        <authorList>
            <person name="Corre E."/>
            <person name="Pelletier E."/>
            <person name="Niang G."/>
            <person name="Scheremetjew M."/>
            <person name="Finn R."/>
            <person name="Kale V."/>
            <person name="Holt S."/>
            <person name="Cochrane G."/>
            <person name="Meng A."/>
            <person name="Brown T."/>
            <person name="Cohen L."/>
        </authorList>
    </citation>
    <scope>NUCLEOTIDE SEQUENCE</scope>
    <source>
        <strain evidence="2">CCMP281</strain>
    </source>
</reference>
<dbReference type="AlphaFoldDB" id="A0A7S3BGW6"/>
<sequence>MSQRSDADLEPECAPDAACCTPTSSASASCSSNAFAVMFRMAQQSAQRDRASPTPSVSSVRSAPAAPQLASIERDRVMPQKRPATERQAVAGEHKRKETGISLAARVRQYPGEMLAVSAGELHCTACKQRNIQNIKSTIDTHVRSDSHTAAVAAARESKARDGDLRAELVTYYMSNPAEKGASTDPDTLAYRHLAVRTLLYAGIPLAKADDIRPLLERSGYAITSADNLRPLVPKVEHMELLTLKQELEGQYISLAFDGTTRLGEAVNVVSRHVTHDFTLVHRLVRFVTLSQHATAADLAGFLTRMVVQQFGLSFDRVVGFLS</sequence>
<feature type="compositionally biased region" description="Low complexity" evidence="1">
    <location>
        <begin position="52"/>
        <end position="67"/>
    </location>
</feature>
<evidence type="ECO:0000256" key="1">
    <source>
        <dbReference type="SAM" id="MobiDB-lite"/>
    </source>
</evidence>
<accession>A0A7S3BGW6</accession>
<organism evidence="2">
    <name type="scientific">Haptolina ericina</name>
    <dbReference type="NCBI Taxonomy" id="156174"/>
    <lineage>
        <taxon>Eukaryota</taxon>
        <taxon>Haptista</taxon>
        <taxon>Haptophyta</taxon>
        <taxon>Prymnesiophyceae</taxon>
        <taxon>Prymnesiales</taxon>
        <taxon>Prymnesiaceae</taxon>
        <taxon>Haptolina</taxon>
    </lineage>
</organism>
<feature type="compositionally biased region" description="Low complexity" evidence="1">
    <location>
        <begin position="17"/>
        <end position="28"/>
    </location>
</feature>
<feature type="region of interest" description="Disordered" evidence="1">
    <location>
        <begin position="1"/>
        <end position="28"/>
    </location>
</feature>
<protein>
    <submittedName>
        <fullName evidence="2">Uncharacterized protein</fullName>
    </submittedName>
</protein>
<feature type="region of interest" description="Disordered" evidence="1">
    <location>
        <begin position="42"/>
        <end position="97"/>
    </location>
</feature>
<dbReference type="PROSITE" id="PS51257">
    <property type="entry name" value="PROKAR_LIPOPROTEIN"/>
    <property type="match status" value="1"/>
</dbReference>